<dbReference type="GO" id="GO:0016020">
    <property type="term" value="C:membrane"/>
    <property type="evidence" value="ECO:0007669"/>
    <property type="project" value="UniProtKB-SubCell"/>
</dbReference>
<feature type="transmembrane region" description="Helical" evidence="8">
    <location>
        <begin position="221"/>
        <end position="246"/>
    </location>
</feature>
<evidence type="ECO:0000256" key="2">
    <source>
        <dbReference type="ARBA" id="ARBA00007998"/>
    </source>
</evidence>
<feature type="transmembrane region" description="Helical" evidence="8">
    <location>
        <begin position="149"/>
        <end position="166"/>
    </location>
</feature>
<keyword evidence="4" id="KW-0309">Germination</keyword>
<feature type="transmembrane region" description="Helical" evidence="8">
    <location>
        <begin position="266"/>
        <end position="288"/>
    </location>
</feature>
<dbReference type="EMBL" id="CP009933">
    <property type="protein sequence ID" value="AKA68027.1"/>
    <property type="molecule type" value="Genomic_DNA"/>
</dbReference>
<dbReference type="STRING" id="1548.CSCA_0902"/>
<comment type="subcellular location">
    <subcellularLocation>
        <location evidence="1">Membrane</location>
        <topology evidence="1">Multi-pass membrane protein</topology>
    </subcellularLocation>
</comment>
<keyword evidence="5 8" id="KW-0812">Transmembrane</keyword>
<dbReference type="PANTHER" id="PTHR34975:SF2">
    <property type="entry name" value="SPORE GERMINATION PROTEIN A2"/>
    <property type="match status" value="1"/>
</dbReference>
<dbReference type="RefSeq" id="WP_029159529.1">
    <property type="nucleotide sequence ID" value="NZ_CP009933.1"/>
</dbReference>
<evidence type="ECO:0000256" key="5">
    <source>
        <dbReference type="ARBA" id="ARBA00022692"/>
    </source>
</evidence>
<comment type="similarity">
    <text evidence="2">Belongs to the amino acid-polyamine-organocation (APC) superfamily. Spore germination protein (SGP) (TC 2.A.3.9) family.</text>
</comment>
<reference evidence="9 10" key="1">
    <citation type="journal article" date="2015" name="J. Biotechnol.">
        <title>Complete genome sequence of a malodorant-producing acetogen, Clostridium scatologenes ATCC 25775(T).</title>
        <authorList>
            <person name="Zhu Z."/>
            <person name="Guo T."/>
            <person name="Zheng H."/>
            <person name="Song T."/>
            <person name="Ouyang P."/>
            <person name="Xie J."/>
        </authorList>
    </citation>
    <scope>NUCLEOTIDE SEQUENCE [LARGE SCALE GENOMIC DNA]</scope>
    <source>
        <strain evidence="9 10">ATCC 25775</strain>
    </source>
</reference>
<dbReference type="Pfam" id="PF03845">
    <property type="entry name" value="Spore_permease"/>
    <property type="match status" value="1"/>
</dbReference>
<name>A0A0E3JZ73_CLOSL</name>
<feature type="transmembrane region" description="Helical" evidence="8">
    <location>
        <begin position="42"/>
        <end position="63"/>
    </location>
</feature>
<dbReference type="Gene3D" id="1.20.1740.10">
    <property type="entry name" value="Amino acid/polyamine transporter I"/>
    <property type="match status" value="1"/>
</dbReference>
<evidence type="ECO:0000256" key="6">
    <source>
        <dbReference type="ARBA" id="ARBA00022989"/>
    </source>
</evidence>
<feature type="transmembrane region" description="Helical" evidence="8">
    <location>
        <begin position="12"/>
        <end position="30"/>
    </location>
</feature>
<dbReference type="AlphaFoldDB" id="A0A0E3JZ73"/>
<dbReference type="KEGG" id="csq:CSCA_0902"/>
<evidence type="ECO:0000256" key="3">
    <source>
        <dbReference type="ARBA" id="ARBA00022448"/>
    </source>
</evidence>
<evidence type="ECO:0000313" key="9">
    <source>
        <dbReference type="EMBL" id="AKA68027.1"/>
    </source>
</evidence>
<protein>
    <submittedName>
        <fullName evidence="9">GerKB3</fullName>
    </submittedName>
</protein>
<dbReference type="PANTHER" id="PTHR34975">
    <property type="entry name" value="SPORE GERMINATION PROTEIN A2"/>
    <property type="match status" value="1"/>
</dbReference>
<dbReference type="Proteomes" id="UP000033115">
    <property type="component" value="Chromosome"/>
</dbReference>
<gene>
    <name evidence="9" type="ORF">CSCA_0902</name>
</gene>
<evidence type="ECO:0000256" key="7">
    <source>
        <dbReference type="ARBA" id="ARBA00023136"/>
    </source>
</evidence>
<feature type="transmembrane region" description="Helical" evidence="8">
    <location>
        <begin position="83"/>
        <end position="102"/>
    </location>
</feature>
<organism evidence="9 10">
    <name type="scientific">Clostridium scatologenes</name>
    <dbReference type="NCBI Taxonomy" id="1548"/>
    <lineage>
        <taxon>Bacteria</taxon>
        <taxon>Bacillati</taxon>
        <taxon>Bacillota</taxon>
        <taxon>Clostridia</taxon>
        <taxon>Eubacteriales</taxon>
        <taxon>Clostridiaceae</taxon>
        <taxon>Clostridium</taxon>
    </lineage>
</organism>
<dbReference type="HOGENOM" id="CLU_047547_0_3_9"/>
<keyword evidence="3" id="KW-0813">Transport</keyword>
<evidence type="ECO:0000256" key="1">
    <source>
        <dbReference type="ARBA" id="ARBA00004141"/>
    </source>
</evidence>
<sequence length="362" mass="41263">MKRVANNAITANQFMFIMIGSIIGIGALSLPNDVIKDANQSGWISAFLGAVYPVYIVIAAAYIQKKSPHKNILFVNKKCYGKVIGNILNIFLFLFFLLIITSEINGLSNIIRTAIVGFLLPLKVYIVITFLGAYTAYKGLKVIGRVNETVFYLSIVMISLAIWALFKGKISNVTPIFGSSILNIVKASKESTYQYIGMEMYLLIYPYVSENKDLKKLALKGIFIIALIYTWITFITIYALGIDIIPRVTASFLLTEKYIEVPFINNFRFIFIVLWSLMVFVLISNYYYAEVHILHNLFPKVSENKFCLIIYPFIVFLSSKYVNFEIRKSFLSYVIPKVIAAMVFYILITIILIYKKGGYKFE</sequence>
<feature type="transmembrane region" description="Helical" evidence="8">
    <location>
        <begin position="114"/>
        <end position="137"/>
    </location>
</feature>
<feature type="transmembrane region" description="Helical" evidence="8">
    <location>
        <begin position="330"/>
        <end position="354"/>
    </location>
</feature>
<dbReference type="GO" id="GO:0009847">
    <property type="term" value="P:spore germination"/>
    <property type="evidence" value="ECO:0007669"/>
    <property type="project" value="InterPro"/>
</dbReference>
<keyword evidence="10" id="KW-1185">Reference proteome</keyword>
<accession>A0A0E3JZ73</accession>
<evidence type="ECO:0000256" key="4">
    <source>
        <dbReference type="ARBA" id="ARBA00022544"/>
    </source>
</evidence>
<keyword evidence="7 8" id="KW-0472">Membrane</keyword>
<keyword evidence="6 8" id="KW-1133">Transmembrane helix</keyword>
<evidence type="ECO:0000256" key="8">
    <source>
        <dbReference type="SAM" id="Phobius"/>
    </source>
</evidence>
<dbReference type="NCBIfam" id="TIGR00912">
    <property type="entry name" value="2A0309"/>
    <property type="match status" value="1"/>
</dbReference>
<evidence type="ECO:0000313" key="10">
    <source>
        <dbReference type="Proteomes" id="UP000033115"/>
    </source>
</evidence>
<feature type="transmembrane region" description="Helical" evidence="8">
    <location>
        <begin position="308"/>
        <end position="324"/>
    </location>
</feature>
<proteinExistence type="inferred from homology"/>
<dbReference type="InterPro" id="IPR004761">
    <property type="entry name" value="Spore_GerAB"/>
</dbReference>